<proteinExistence type="predicted"/>
<evidence type="ECO:0000313" key="3">
    <source>
        <dbReference type="EMBL" id="MEQ2441392.1"/>
    </source>
</evidence>
<dbReference type="Proteomes" id="UP001489509">
    <property type="component" value="Unassembled WGS sequence"/>
</dbReference>
<sequence>MVRVKLLYLAALIGLGVFVIAFRGPIAVVLFLAFLVLPVFLKAAVLWMRRSLTVTLSTAFTEERTKREVRYQISARNRSFLPITACQVTLLCKNRMVDGQESQTVRFSVPARGRRLVQGTVSSAHYGSFQLSATRIKVYDWFWLFHSNLKALPPVSFLLWPPAEEISAQPLLSAQSGADVQRYSTERKGDDPSELFGVREYQEGDRQQRIHWKLSSKMGNFMVKEFSLPIANAVTLVVELSADEDAFLLDGLLELTNTLSTDLVSRRIPHRVCWYRQKEEQDVCFDVANDEERDFMMSELLQSEIPSARKGCPPLSLAHCEALVQGRLVYLTSRENAVRQESLRGRAQPVTLFEVTRKEGLPAILEPDFRRIPVTADDVPESLAGVEW</sequence>
<dbReference type="PANTHER" id="PTHR34351:SF2">
    <property type="entry name" value="DUF58 DOMAIN-CONTAINING PROTEIN"/>
    <property type="match status" value="1"/>
</dbReference>
<dbReference type="RefSeq" id="WP_349220454.1">
    <property type="nucleotide sequence ID" value="NZ_JBBMFD010000024.1"/>
</dbReference>
<evidence type="ECO:0000256" key="1">
    <source>
        <dbReference type="SAM" id="Phobius"/>
    </source>
</evidence>
<comment type="caution">
    <text evidence="3">The sequence shown here is derived from an EMBL/GenBank/DDBJ whole genome shotgun (WGS) entry which is preliminary data.</text>
</comment>
<dbReference type="PANTHER" id="PTHR34351">
    <property type="entry name" value="SLR1927 PROTEIN-RELATED"/>
    <property type="match status" value="1"/>
</dbReference>
<dbReference type="InterPro" id="IPR002881">
    <property type="entry name" value="DUF58"/>
</dbReference>
<keyword evidence="1" id="KW-0472">Membrane</keyword>
<feature type="transmembrane region" description="Helical" evidence="1">
    <location>
        <begin position="6"/>
        <end position="22"/>
    </location>
</feature>
<evidence type="ECO:0000259" key="2">
    <source>
        <dbReference type="Pfam" id="PF01882"/>
    </source>
</evidence>
<gene>
    <name evidence="3" type="ORF">WMO26_11195</name>
</gene>
<dbReference type="EMBL" id="JBBMFD010000024">
    <property type="protein sequence ID" value="MEQ2441392.1"/>
    <property type="molecule type" value="Genomic_DNA"/>
</dbReference>
<name>A0ABV1E416_9FIRM</name>
<organism evidence="3 4">
    <name type="scientific">Solibaculum intestinale</name>
    <dbReference type="NCBI Taxonomy" id="3133165"/>
    <lineage>
        <taxon>Bacteria</taxon>
        <taxon>Bacillati</taxon>
        <taxon>Bacillota</taxon>
        <taxon>Clostridia</taxon>
        <taxon>Eubacteriales</taxon>
        <taxon>Oscillospiraceae</taxon>
        <taxon>Solibaculum</taxon>
    </lineage>
</organism>
<protein>
    <submittedName>
        <fullName evidence="3">DUF58 domain-containing protein</fullName>
    </submittedName>
</protein>
<accession>A0ABV1E416</accession>
<keyword evidence="1" id="KW-1133">Transmembrane helix</keyword>
<feature type="domain" description="DUF58" evidence="2">
    <location>
        <begin position="198"/>
        <end position="245"/>
    </location>
</feature>
<keyword evidence="1" id="KW-0812">Transmembrane</keyword>
<keyword evidence="4" id="KW-1185">Reference proteome</keyword>
<evidence type="ECO:0000313" key="4">
    <source>
        <dbReference type="Proteomes" id="UP001489509"/>
    </source>
</evidence>
<dbReference type="Pfam" id="PF01882">
    <property type="entry name" value="DUF58"/>
    <property type="match status" value="1"/>
</dbReference>
<reference evidence="3 4" key="1">
    <citation type="submission" date="2024-03" db="EMBL/GenBank/DDBJ databases">
        <title>Human intestinal bacterial collection.</title>
        <authorList>
            <person name="Pauvert C."/>
            <person name="Hitch T.C.A."/>
            <person name="Clavel T."/>
        </authorList>
    </citation>
    <scope>NUCLEOTIDE SEQUENCE [LARGE SCALE GENOMIC DNA]</scope>
    <source>
        <strain evidence="3 4">CLA-JM-H44</strain>
    </source>
</reference>